<dbReference type="Proteomes" id="UP000032434">
    <property type="component" value="Chromosome 1"/>
</dbReference>
<keyword evidence="1" id="KW-0472">Membrane</keyword>
<reference evidence="3" key="1">
    <citation type="submission" date="2014-05" db="EMBL/GenBank/DDBJ databases">
        <authorList>
            <person name="Kube M."/>
        </authorList>
    </citation>
    <scope>NUCLEOTIDE SEQUENCE [LARGE SCALE GENOMIC DNA]</scope>
</reference>
<organism evidence="2 3">
    <name type="scientific">Acholeplasma oculi</name>
    <dbReference type="NCBI Taxonomy" id="35623"/>
    <lineage>
        <taxon>Bacteria</taxon>
        <taxon>Bacillati</taxon>
        <taxon>Mycoplasmatota</taxon>
        <taxon>Mollicutes</taxon>
        <taxon>Acholeplasmatales</taxon>
        <taxon>Acholeplasmataceae</taxon>
        <taxon>Acholeplasma</taxon>
    </lineage>
</organism>
<keyword evidence="1" id="KW-0812">Transmembrane</keyword>
<dbReference type="RefSeq" id="WP_045749090.1">
    <property type="nucleotide sequence ID" value="NZ_FUZK01000003.1"/>
</dbReference>
<evidence type="ECO:0000313" key="3">
    <source>
        <dbReference type="Proteomes" id="UP000032434"/>
    </source>
</evidence>
<evidence type="ECO:0000313" key="2">
    <source>
        <dbReference type="EMBL" id="CDR30553.1"/>
    </source>
</evidence>
<accession>A0A061A9L1</accession>
<sequence>MKALRRFIILIIFVLISVTTMVTGVFAWFIDYGNMGSVDPFGSTIISNNEVLQVNAESEEIFLGDRIRDLVYLTDVEFNTPGLDFYGFASVIRLNVENPGLLSVNVKLQLNVVAAPEFGSLAGSQPGIKYLVLDENSNMSQITYLTERISYFQSTANVFTAIGNHNAQGINIPAQSDKDIYVYIWGSYDGLTPDQKLVYHSLIYRVKVMI</sequence>
<dbReference type="EMBL" id="LK028559">
    <property type="protein sequence ID" value="CDR30553.1"/>
    <property type="molecule type" value="Genomic_DNA"/>
</dbReference>
<dbReference type="KEGG" id="aoc:Aocu_04800"/>
<name>A0A061A9L1_9MOLU</name>
<keyword evidence="3" id="KW-1185">Reference proteome</keyword>
<protein>
    <submittedName>
        <fullName evidence="2">Uncharacterized protein</fullName>
    </submittedName>
</protein>
<dbReference type="PATRIC" id="fig|35623.3.peg.481"/>
<keyword evidence="1" id="KW-1133">Transmembrane helix</keyword>
<dbReference type="AlphaFoldDB" id="A0A061A9L1"/>
<dbReference type="InParanoid" id="A0A061A9L1"/>
<evidence type="ECO:0000256" key="1">
    <source>
        <dbReference type="SAM" id="Phobius"/>
    </source>
</evidence>
<gene>
    <name evidence="2" type="ORF">Aocu_04800</name>
</gene>
<dbReference type="OrthoDB" id="384971at2"/>
<dbReference type="HOGENOM" id="CLU_1307892_0_0_14"/>
<feature type="transmembrane region" description="Helical" evidence="1">
    <location>
        <begin position="7"/>
        <end position="30"/>
    </location>
</feature>
<proteinExistence type="predicted"/>
<dbReference type="STRING" id="35623.Aocu_04800"/>